<accession>A0A8T8KAF1</accession>
<dbReference type="GeneID" id="64824258"/>
<evidence type="ECO:0000256" key="1">
    <source>
        <dbReference type="ARBA" id="ARBA00010923"/>
    </source>
</evidence>
<dbReference type="PANTHER" id="PTHR30408:SF12">
    <property type="entry name" value="TYPE I RESTRICTION ENZYME MJAVIII SPECIFICITY SUBUNIT"/>
    <property type="match status" value="1"/>
</dbReference>
<keyword evidence="5" id="KW-0255">Endonuclease</keyword>
<feature type="domain" description="Type I restriction modification DNA specificity" evidence="4">
    <location>
        <begin position="4"/>
        <end position="185"/>
    </location>
</feature>
<feature type="domain" description="Type I restriction modification DNA specificity" evidence="4">
    <location>
        <begin position="213"/>
        <end position="390"/>
    </location>
</feature>
<dbReference type="RefSeq" id="WP_211552510.1">
    <property type="nucleotide sequence ID" value="NZ_CP073366.1"/>
</dbReference>
<dbReference type="Proteomes" id="UP000682967">
    <property type="component" value="Chromosome"/>
</dbReference>
<dbReference type="CDD" id="cd17243">
    <property type="entry name" value="RMtype1_S_AchA6I-TRD2-CR2_like"/>
    <property type="match status" value="1"/>
</dbReference>
<dbReference type="AlphaFoldDB" id="A0A8T8KAF1"/>
<dbReference type="GO" id="GO:0004519">
    <property type="term" value="F:endonuclease activity"/>
    <property type="evidence" value="ECO:0007669"/>
    <property type="project" value="UniProtKB-KW"/>
</dbReference>
<dbReference type="Gene3D" id="3.90.220.20">
    <property type="entry name" value="DNA methylase specificity domains"/>
    <property type="match status" value="2"/>
</dbReference>
<dbReference type="Gene3D" id="1.10.287.1120">
    <property type="entry name" value="Bipartite methylase S protein"/>
    <property type="match status" value="1"/>
</dbReference>
<comment type="similarity">
    <text evidence="1">Belongs to the type-I restriction system S methylase family.</text>
</comment>
<dbReference type="EC" id="3.1.21.-" evidence="5"/>
<protein>
    <submittedName>
        <fullName evidence="5">Restriction endonuclease subunit S</fullName>
        <ecNumber evidence="5">3.1.21.-</ecNumber>
    </submittedName>
</protein>
<dbReference type="InterPro" id="IPR000055">
    <property type="entry name" value="Restrct_endonuc_typeI_TRD"/>
</dbReference>
<evidence type="ECO:0000256" key="3">
    <source>
        <dbReference type="ARBA" id="ARBA00023125"/>
    </source>
</evidence>
<dbReference type="InterPro" id="IPR052021">
    <property type="entry name" value="Type-I_RS_S_subunit"/>
</dbReference>
<dbReference type="GO" id="GO:0003677">
    <property type="term" value="F:DNA binding"/>
    <property type="evidence" value="ECO:0007669"/>
    <property type="project" value="UniProtKB-KW"/>
</dbReference>
<keyword evidence="2" id="KW-0680">Restriction system</keyword>
<dbReference type="PANTHER" id="PTHR30408">
    <property type="entry name" value="TYPE-1 RESTRICTION ENZYME ECOKI SPECIFICITY PROTEIN"/>
    <property type="match status" value="1"/>
</dbReference>
<proteinExistence type="inferred from homology"/>
<keyword evidence="5" id="KW-0540">Nuclease</keyword>
<reference evidence="5" key="1">
    <citation type="submission" date="2021-04" db="EMBL/GenBank/DDBJ databases">
        <title>Complete Genome sequence and Methylome Analysis of the Haloarchaeon Haloarcula sinaiiensis.</title>
        <authorList>
            <person name="Fomenkov A."/>
            <person name="DasSarma P."/>
            <person name="DasSarma S."/>
            <person name="Roberts R.J."/>
        </authorList>
    </citation>
    <scope>NUCLEOTIDE SEQUENCE</scope>
    <source>
        <strain evidence="5">ATCC 33800</strain>
    </source>
</reference>
<organism evidence="5 6">
    <name type="scientific">Haloarcula marismortui ATCC 33800</name>
    <dbReference type="NCBI Taxonomy" id="662476"/>
    <lineage>
        <taxon>Archaea</taxon>
        <taxon>Methanobacteriati</taxon>
        <taxon>Methanobacteriota</taxon>
        <taxon>Stenosarchaea group</taxon>
        <taxon>Halobacteria</taxon>
        <taxon>Halobacteriales</taxon>
        <taxon>Haloarculaceae</taxon>
        <taxon>Haloarcula</taxon>
    </lineage>
</organism>
<evidence type="ECO:0000313" key="5">
    <source>
        <dbReference type="EMBL" id="QUJ71948.1"/>
    </source>
</evidence>
<keyword evidence="5" id="KW-0378">Hydrolase</keyword>
<dbReference type="Pfam" id="PF01420">
    <property type="entry name" value="Methylase_S"/>
    <property type="match status" value="2"/>
</dbReference>
<dbReference type="GO" id="GO:0016787">
    <property type="term" value="F:hydrolase activity"/>
    <property type="evidence" value="ECO:0007669"/>
    <property type="project" value="UniProtKB-KW"/>
</dbReference>
<dbReference type="KEGG" id="hsin:KDQ40_14840"/>
<evidence type="ECO:0000256" key="2">
    <source>
        <dbReference type="ARBA" id="ARBA00022747"/>
    </source>
</evidence>
<evidence type="ECO:0000259" key="4">
    <source>
        <dbReference type="Pfam" id="PF01420"/>
    </source>
</evidence>
<sequence length="421" mass="47934">MRTDWQVVEVKKVCDLVVDCINNTAPTVDEQTPYKMLRTSNIGDGRLDLSDVKYVSEETYEEWTRRAEVKQGDVLLTREAPLGDVAYVNQEDTIFLGQRIMQYRANPDVLNPRFLSYAFLSPFVQAQIHKYKGSGSTVDHIRVPECEKIEIPLPNIEYQNKVAKILGSLDKKIDKNRQMNQTLENLAQAIFEGHFVEFEPYNDFKETEKGPIPSEFEVANLPALMNIVLGGTPKSDVDEYYGGDITWAKAKDVSQETEAFISSTEKSITETGLEESSAELVPEGTTVITARGTVGETALTPYEMATNQTCYGLVPENNQEKYFLYFLVKTHIERLRSRTHGTVFDTINMNTLREQEIILPPKKERVQFNESIEPIMELIVNNQREIETLEELRDTLLPKLMSGDLMINDINVEENLLVSEV</sequence>
<dbReference type="InterPro" id="IPR044946">
    <property type="entry name" value="Restrct_endonuc_typeI_TRD_sf"/>
</dbReference>
<evidence type="ECO:0000313" key="6">
    <source>
        <dbReference type="Proteomes" id="UP000682967"/>
    </source>
</evidence>
<name>A0A8T8KAF1_9EURY</name>
<dbReference type="EMBL" id="CP073366">
    <property type="protein sequence ID" value="QUJ71948.1"/>
    <property type="molecule type" value="Genomic_DNA"/>
</dbReference>
<keyword evidence="3" id="KW-0238">DNA-binding</keyword>
<dbReference type="CDD" id="cd17246">
    <property type="entry name" value="RMtype1_S_SonII-TRD2-CR2_like"/>
    <property type="match status" value="1"/>
</dbReference>
<gene>
    <name evidence="5" type="ORF">KDQ40_14840</name>
</gene>
<dbReference type="GO" id="GO:0009307">
    <property type="term" value="P:DNA restriction-modification system"/>
    <property type="evidence" value="ECO:0007669"/>
    <property type="project" value="UniProtKB-KW"/>
</dbReference>
<dbReference type="SUPFAM" id="SSF116734">
    <property type="entry name" value="DNA methylase specificity domain"/>
    <property type="match status" value="2"/>
</dbReference>